<dbReference type="InterPro" id="IPR013525">
    <property type="entry name" value="ABC2_TM"/>
</dbReference>
<evidence type="ECO:0000256" key="2">
    <source>
        <dbReference type="ARBA" id="ARBA00022692"/>
    </source>
</evidence>
<protein>
    <submittedName>
        <fullName evidence="7">ABC transporter permease</fullName>
    </submittedName>
</protein>
<comment type="caution">
    <text evidence="7">The sequence shown here is derived from an EMBL/GenBank/DDBJ whole genome shotgun (WGS) entry which is preliminary data.</text>
</comment>
<evidence type="ECO:0000313" key="7">
    <source>
        <dbReference type="EMBL" id="MEL5987653.1"/>
    </source>
</evidence>
<dbReference type="Pfam" id="PF12698">
    <property type="entry name" value="ABC2_membrane_3"/>
    <property type="match status" value="1"/>
</dbReference>
<dbReference type="PANTHER" id="PTHR43077:SF5">
    <property type="entry name" value="PHAGE INFECTION PROTEIN"/>
    <property type="match status" value="1"/>
</dbReference>
<dbReference type="Gene3D" id="3.40.1710.10">
    <property type="entry name" value="abc type-2 transporter like domain"/>
    <property type="match status" value="1"/>
</dbReference>
<feature type="transmembrane region" description="Helical" evidence="5">
    <location>
        <begin position="196"/>
        <end position="217"/>
    </location>
</feature>
<evidence type="ECO:0000259" key="6">
    <source>
        <dbReference type="Pfam" id="PF12698"/>
    </source>
</evidence>
<organism evidence="7 8">
    <name type="scientific">Kurthia gibsonii</name>
    <dbReference type="NCBI Taxonomy" id="33946"/>
    <lineage>
        <taxon>Bacteria</taxon>
        <taxon>Bacillati</taxon>
        <taxon>Bacillota</taxon>
        <taxon>Bacilli</taxon>
        <taxon>Bacillales</taxon>
        <taxon>Caryophanaceae</taxon>
        <taxon>Kurthia</taxon>
    </lineage>
</organism>
<reference evidence="7 8" key="1">
    <citation type="submission" date="2024-04" db="EMBL/GenBank/DDBJ databases">
        <authorList>
            <person name="Wu Y.S."/>
            <person name="Zhang L."/>
        </authorList>
    </citation>
    <scope>NUCLEOTIDE SEQUENCE [LARGE SCALE GENOMIC DNA]</scope>
    <source>
        <strain evidence="7 8">KG-01</strain>
    </source>
</reference>
<evidence type="ECO:0000256" key="1">
    <source>
        <dbReference type="ARBA" id="ARBA00004141"/>
    </source>
</evidence>
<dbReference type="RefSeq" id="WP_285215818.1">
    <property type="nucleotide sequence ID" value="NZ_JBANCH010000005.1"/>
</dbReference>
<sequence length="389" mass="42815">MKFKDFIKGKSIGSAMFMAIFYVVVMLGIFLAGYSALPGNIDRLHVAIVNEDEGAYGKQIAKSLEKELPFKHIEKDLTNKEAMKELNDNEVAMVVRIPKTFSKDLQDGKTSSSIDFSVNEASATAVSSTMTQVASQINAQLSKQFSTQTAEGILAQLQVPKEQAKEMAEAIQTSYQGNIKIINDVPAGMQNNMLPMFLTMSLYIGAMIGSMMLVGAFKLNRGKATKTRLFTYMQLASIIIGVIAGIASTIISFLLIDHLEGSKAFFEMWGQQALNYWVCFNFTAMFIFLLGDAGMIVNIPVLLYQTISNGATISYDMMYAPFQWGSHITPMFYSVQAYFANIFGNTSAAPFIWGLVAVGVVAMLINIIIAWLLHRPLPLDKPEAEATAK</sequence>
<proteinExistence type="predicted"/>
<comment type="subcellular location">
    <subcellularLocation>
        <location evidence="1">Membrane</location>
        <topology evidence="1">Multi-pass membrane protein</topology>
    </subcellularLocation>
</comment>
<evidence type="ECO:0000256" key="3">
    <source>
        <dbReference type="ARBA" id="ARBA00022989"/>
    </source>
</evidence>
<dbReference type="Proteomes" id="UP001398420">
    <property type="component" value="Unassembled WGS sequence"/>
</dbReference>
<keyword evidence="3 5" id="KW-1133">Transmembrane helix</keyword>
<dbReference type="EMBL" id="JBCEWA010000003">
    <property type="protein sequence ID" value="MEL5987653.1"/>
    <property type="molecule type" value="Genomic_DNA"/>
</dbReference>
<evidence type="ECO:0000313" key="8">
    <source>
        <dbReference type="Proteomes" id="UP001398420"/>
    </source>
</evidence>
<accession>A0ABU9LKV8</accession>
<feature type="transmembrane region" description="Helical" evidence="5">
    <location>
        <begin position="12"/>
        <end position="34"/>
    </location>
</feature>
<keyword evidence="4 5" id="KW-0472">Membrane</keyword>
<feature type="transmembrane region" description="Helical" evidence="5">
    <location>
        <begin position="275"/>
        <end position="303"/>
    </location>
</feature>
<feature type="domain" description="ABC-2 type transporter transmembrane" evidence="6">
    <location>
        <begin position="17"/>
        <end position="367"/>
    </location>
</feature>
<keyword evidence="2 5" id="KW-0812">Transmembrane</keyword>
<evidence type="ECO:0000256" key="4">
    <source>
        <dbReference type="ARBA" id="ARBA00023136"/>
    </source>
</evidence>
<keyword evidence="8" id="KW-1185">Reference proteome</keyword>
<feature type="transmembrane region" description="Helical" evidence="5">
    <location>
        <begin position="324"/>
        <end position="344"/>
    </location>
</feature>
<dbReference type="InterPro" id="IPR051328">
    <property type="entry name" value="T7SS_ABC-Transporter"/>
</dbReference>
<gene>
    <name evidence="7" type="ORF">AAF454_04425</name>
</gene>
<evidence type="ECO:0000256" key="5">
    <source>
        <dbReference type="SAM" id="Phobius"/>
    </source>
</evidence>
<dbReference type="PANTHER" id="PTHR43077">
    <property type="entry name" value="TRANSPORT PERMEASE YVFS-RELATED"/>
    <property type="match status" value="1"/>
</dbReference>
<feature type="transmembrane region" description="Helical" evidence="5">
    <location>
        <begin position="350"/>
        <end position="373"/>
    </location>
</feature>
<feature type="transmembrane region" description="Helical" evidence="5">
    <location>
        <begin position="229"/>
        <end position="255"/>
    </location>
</feature>
<name>A0ABU9LKV8_9BACL</name>